<keyword evidence="1" id="KW-0472">Membrane</keyword>
<dbReference type="Gene3D" id="3.40.50.150">
    <property type="entry name" value="Vaccinia Virus protein VP39"/>
    <property type="match status" value="1"/>
</dbReference>
<evidence type="ECO:0000259" key="2">
    <source>
        <dbReference type="Pfam" id="PF05050"/>
    </source>
</evidence>
<feature type="domain" description="Methyltransferase FkbM" evidence="2">
    <location>
        <begin position="141"/>
        <end position="303"/>
    </location>
</feature>
<dbReference type="InterPro" id="IPR029063">
    <property type="entry name" value="SAM-dependent_MTases_sf"/>
</dbReference>
<dbReference type="AlphaFoldDB" id="A0AAD5SY65"/>
<dbReference type="InterPro" id="IPR052514">
    <property type="entry name" value="SAM-dependent_MTase"/>
</dbReference>
<dbReference type="Pfam" id="PF05050">
    <property type="entry name" value="Methyltransf_21"/>
    <property type="match status" value="1"/>
</dbReference>
<dbReference type="PANTHER" id="PTHR34203:SF15">
    <property type="entry name" value="SLL1173 PROTEIN"/>
    <property type="match status" value="1"/>
</dbReference>
<name>A0AAD5SY65_9FUNG</name>
<dbReference type="SUPFAM" id="SSF53335">
    <property type="entry name" value="S-adenosyl-L-methionine-dependent methyltransferases"/>
    <property type="match status" value="1"/>
</dbReference>
<dbReference type="Proteomes" id="UP001211907">
    <property type="component" value="Unassembled WGS sequence"/>
</dbReference>
<organism evidence="3 4">
    <name type="scientific">Physocladia obscura</name>
    <dbReference type="NCBI Taxonomy" id="109957"/>
    <lineage>
        <taxon>Eukaryota</taxon>
        <taxon>Fungi</taxon>
        <taxon>Fungi incertae sedis</taxon>
        <taxon>Chytridiomycota</taxon>
        <taxon>Chytridiomycota incertae sedis</taxon>
        <taxon>Chytridiomycetes</taxon>
        <taxon>Chytridiales</taxon>
        <taxon>Chytriomycetaceae</taxon>
        <taxon>Physocladia</taxon>
    </lineage>
</organism>
<keyword evidence="4" id="KW-1185">Reference proteome</keyword>
<comment type="caution">
    <text evidence="3">The sequence shown here is derived from an EMBL/GenBank/DDBJ whole genome shotgun (WGS) entry which is preliminary data.</text>
</comment>
<sequence>MAKKLPGVFLTLVLVLGLSIVVLMGLRIVDVDGEVEGNAKRLDGGGVGVSISQCRLDHESVLVALDSSSTSIQKTLRLFVYPVTVDPYHTLAIFKNADHPDKFLEAAVRTAMLKDLRKHSEPNKASRIKSQANITPPAVLDIGAYTGYHSVFLALEGYSIHSFEPFKPSFNLAVCSVFANNLASKVHLFNFGFGLLDENRCILQKPSNPGQNVIDATPVSECPPDSIVEVKRLDSYLITNNIKPYLIKIDTVGFEFNTLITAKDYFAEFPPTHFYTEFSPDDLALQGVDAKEYLNFFYDLGYLIEETLVPGFLVVKGSREYKDILNTRVHLHAYRV</sequence>
<reference evidence="3" key="1">
    <citation type="submission" date="2020-05" db="EMBL/GenBank/DDBJ databases">
        <title>Phylogenomic resolution of chytrid fungi.</title>
        <authorList>
            <person name="Stajich J.E."/>
            <person name="Amses K."/>
            <person name="Simmons R."/>
            <person name="Seto K."/>
            <person name="Myers J."/>
            <person name="Bonds A."/>
            <person name="Quandt C.A."/>
            <person name="Barry K."/>
            <person name="Liu P."/>
            <person name="Grigoriev I."/>
            <person name="Longcore J.E."/>
            <person name="James T.Y."/>
        </authorList>
    </citation>
    <scope>NUCLEOTIDE SEQUENCE</scope>
    <source>
        <strain evidence="3">JEL0513</strain>
    </source>
</reference>
<keyword evidence="1" id="KW-1133">Transmembrane helix</keyword>
<feature type="transmembrane region" description="Helical" evidence="1">
    <location>
        <begin position="7"/>
        <end position="26"/>
    </location>
</feature>
<dbReference type="NCBIfam" id="TIGR01444">
    <property type="entry name" value="fkbM_fam"/>
    <property type="match status" value="1"/>
</dbReference>
<gene>
    <name evidence="3" type="ORF">HK100_002342</name>
</gene>
<keyword evidence="1" id="KW-0812">Transmembrane</keyword>
<dbReference type="InterPro" id="IPR006342">
    <property type="entry name" value="FkbM_mtfrase"/>
</dbReference>
<evidence type="ECO:0000313" key="4">
    <source>
        <dbReference type="Proteomes" id="UP001211907"/>
    </source>
</evidence>
<dbReference type="EMBL" id="JADGJH010001542">
    <property type="protein sequence ID" value="KAJ3112434.1"/>
    <property type="molecule type" value="Genomic_DNA"/>
</dbReference>
<evidence type="ECO:0000256" key="1">
    <source>
        <dbReference type="SAM" id="Phobius"/>
    </source>
</evidence>
<accession>A0AAD5SY65</accession>
<protein>
    <recommendedName>
        <fullName evidence="2">Methyltransferase FkbM domain-containing protein</fullName>
    </recommendedName>
</protein>
<evidence type="ECO:0000313" key="3">
    <source>
        <dbReference type="EMBL" id="KAJ3112434.1"/>
    </source>
</evidence>
<dbReference type="PANTHER" id="PTHR34203">
    <property type="entry name" value="METHYLTRANSFERASE, FKBM FAMILY PROTEIN"/>
    <property type="match status" value="1"/>
</dbReference>
<proteinExistence type="predicted"/>